<sequence>MSMMFPINCCVMGGDDVDDEHQQPVWPPTSPPLTTTHGRLTLVRGYLKRKSTRNLEDGGPPRWALRWLEVDPPEEDRPEYMLSVYKTAQKSKRLNAVSLKKISSVRHDDSLPCAFVVSVGESNYTLLARDAADADTWVQSLNDARDVLNEAPGAQCVAS</sequence>
<dbReference type="InterPro" id="IPR001849">
    <property type="entry name" value="PH_domain"/>
</dbReference>
<dbReference type="Gene3D" id="2.30.29.30">
    <property type="entry name" value="Pleckstrin-homology domain (PH domain)/Phosphotyrosine-binding domain (PTB)"/>
    <property type="match status" value="1"/>
</dbReference>
<evidence type="ECO:0000313" key="3">
    <source>
        <dbReference type="Proteomes" id="UP000789595"/>
    </source>
</evidence>
<dbReference type="EMBL" id="CAKKNE010000006">
    <property type="protein sequence ID" value="CAH0378876.1"/>
    <property type="molecule type" value="Genomic_DNA"/>
</dbReference>
<evidence type="ECO:0000313" key="2">
    <source>
        <dbReference type="EMBL" id="CAH0378876.1"/>
    </source>
</evidence>
<feature type="domain" description="PH" evidence="1">
    <location>
        <begin position="40"/>
        <end position="146"/>
    </location>
</feature>
<dbReference type="AlphaFoldDB" id="A0A8J2T1N3"/>
<gene>
    <name evidence="2" type="ORF">PECAL_6P04730</name>
</gene>
<protein>
    <recommendedName>
        <fullName evidence="1">PH domain-containing protein</fullName>
    </recommendedName>
</protein>
<dbReference type="OrthoDB" id="10466865at2759"/>
<dbReference type="SMART" id="SM00233">
    <property type="entry name" value="PH"/>
    <property type="match status" value="1"/>
</dbReference>
<dbReference type="SUPFAM" id="SSF50729">
    <property type="entry name" value="PH domain-like"/>
    <property type="match status" value="1"/>
</dbReference>
<dbReference type="CDD" id="cd00821">
    <property type="entry name" value="PH"/>
    <property type="match status" value="1"/>
</dbReference>
<comment type="caution">
    <text evidence="2">The sequence shown here is derived from an EMBL/GenBank/DDBJ whole genome shotgun (WGS) entry which is preliminary data.</text>
</comment>
<dbReference type="PROSITE" id="PS50003">
    <property type="entry name" value="PH_DOMAIN"/>
    <property type="match status" value="1"/>
</dbReference>
<organism evidence="2 3">
    <name type="scientific">Pelagomonas calceolata</name>
    <dbReference type="NCBI Taxonomy" id="35677"/>
    <lineage>
        <taxon>Eukaryota</taxon>
        <taxon>Sar</taxon>
        <taxon>Stramenopiles</taxon>
        <taxon>Ochrophyta</taxon>
        <taxon>Pelagophyceae</taxon>
        <taxon>Pelagomonadales</taxon>
        <taxon>Pelagomonadaceae</taxon>
        <taxon>Pelagomonas</taxon>
    </lineage>
</organism>
<dbReference type="InterPro" id="IPR011993">
    <property type="entry name" value="PH-like_dom_sf"/>
</dbReference>
<name>A0A8J2T1N3_9STRA</name>
<proteinExistence type="predicted"/>
<dbReference type="Proteomes" id="UP000789595">
    <property type="component" value="Unassembled WGS sequence"/>
</dbReference>
<dbReference type="Pfam" id="PF00169">
    <property type="entry name" value="PH"/>
    <property type="match status" value="1"/>
</dbReference>
<keyword evidence="3" id="KW-1185">Reference proteome</keyword>
<reference evidence="2" key="1">
    <citation type="submission" date="2021-11" db="EMBL/GenBank/DDBJ databases">
        <authorList>
            <consortium name="Genoscope - CEA"/>
            <person name="William W."/>
        </authorList>
    </citation>
    <scope>NUCLEOTIDE SEQUENCE</scope>
</reference>
<accession>A0A8J2T1N3</accession>
<evidence type="ECO:0000259" key="1">
    <source>
        <dbReference type="PROSITE" id="PS50003"/>
    </source>
</evidence>